<name>A0AAD2CY14_EUPCR</name>
<dbReference type="Gene3D" id="3.30.70.330">
    <property type="match status" value="1"/>
</dbReference>
<dbReference type="FunFam" id="3.30.70.330:FF:000132">
    <property type="entry name" value="Small nuclear ribonucleoprotein U11/U12 subunit 35"/>
    <property type="match status" value="1"/>
</dbReference>
<gene>
    <name evidence="5" type="ORF">ECRASSUSDP1_LOCUS14899</name>
</gene>
<proteinExistence type="predicted"/>
<comment type="caution">
    <text evidence="5">The sequence shown here is derived from an EMBL/GenBank/DDBJ whole genome shotgun (WGS) entry which is preliminary data.</text>
</comment>
<dbReference type="SMART" id="SM00360">
    <property type="entry name" value="RRM"/>
    <property type="match status" value="1"/>
</dbReference>
<evidence type="ECO:0000256" key="1">
    <source>
        <dbReference type="ARBA" id="ARBA00004123"/>
    </source>
</evidence>
<dbReference type="PANTHER" id="PTHR13952">
    <property type="entry name" value="U1 SMALL NUCLEAR RIBONUCLEOPROTEIN 70 KD"/>
    <property type="match status" value="1"/>
</dbReference>
<evidence type="ECO:0000256" key="3">
    <source>
        <dbReference type="PROSITE-ProRule" id="PRU00176"/>
    </source>
</evidence>
<dbReference type="PROSITE" id="PS50102">
    <property type="entry name" value="RRM"/>
    <property type="match status" value="1"/>
</dbReference>
<dbReference type="GO" id="GO:0003729">
    <property type="term" value="F:mRNA binding"/>
    <property type="evidence" value="ECO:0007669"/>
    <property type="project" value="TreeGrafter"/>
</dbReference>
<dbReference type="GO" id="GO:0000398">
    <property type="term" value="P:mRNA splicing, via spliceosome"/>
    <property type="evidence" value="ECO:0007669"/>
    <property type="project" value="TreeGrafter"/>
</dbReference>
<sequence>MENFTGDMPPSTLGFTGDSALPTHVGIMFRARPPLEMAQIERKTKFGSYSCILPKGKDLSYYFKETTEQLKKEEEKLAPEIPRSIKHFILTSKLRREYNPDEDPKATKDPRKTMFVRNLAYSTTERKLKEAFRRYGKITHCRIVTNLAGKSKGYGFIEFKHRSDMKEAIDYGYGTKIDGRRIKVEQEKARNDKYWYPRRLDGGKGGRKSKKHDKQIKTYIKQFKDGVFDGKVNLIQLTGEAFKEFNEANDKRIDKDLAEAGLDTLSSLSKSKQPEAKIRDLSTELDESHVRYKEIHKYYLKKREQKAKLSFYDKLMIIVEGRNSKFMPKPSTYSSTCRERLSNI</sequence>
<keyword evidence="6" id="KW-1185">Reference proteome</keyword>
<dbReference type="GO" id="GO:0071011">
    <property type="term" value="C:precatalytic spliceosome"/>
    <property type="evidence" value="ECO:0007669"/>
    <property type="project" value="TreeGrafter"/>
</dbReference>
<keyword evidence="3" id="KW-0694">RNA-binding</keyword>
<evidence type="ECO:0000259" key="4">
    <source>
        <dbReference type="PROSITE" id="PS50102"/>
    </source>
</evidence>
<dbReference type="AlphaFoldDB" id="A0AAD2CY14"/>
<dbReference type="GO" id="GO:0017069">
    <property type="term" value="F:snRNA binding"/>
    <property type="evidence" value="ECO:0007669"/>
    <property type="project" value="TreeGrafter"/>
</dbReference>
<evidence type="ECO:0000256" key="2">
    <source>
        <dbReference type="ARBA" id="ARBA00023242"/>
    </source>
</evidence>
<dbReference type="EMBL" id="CAMPGE010014905">
    <property type="protein sequence ID" value="CAI2373553.1"/>
    <property type="molecule type" value="Genomic_DNA"/>
</dbReference>
<dbReference type="InterPro" id="IPR012677">
    <property type="entry name" value="Nucleotide-bd_a/b_plait_sf"/>
</dbReference>
<organism evidence="5 6">
    <name type="scientific">Euplotes crassus</name>
    <dbReference type="NCBI Taxonomy" id="5936"/>
    <lineage>
        <taxon>Eukaryota</taxon>
        <taxon>Sar</taxon>
        <taxon>Alveolata</taxon>
        <taxon>Ciliophora</taxon>
        <taxon>Intramacronucleata</taxon>
        <taxon>Spirotrichea</taxon>
        <taxon>Hypotrichia</taxon>
        <taxon>Euplotida</taxon>
        <taxon>Euplotidae</taxon>
        <taxon>Moneuplotes</taxon>
    </lineage>
</organism>
<feature type="domain" description="RRM" evidence="4">
    <location>
        <begin position="112"/>
        <end position="189"/>
    </location>
</feature>
<evidence type="ECO:0000313" key="5">
    <source>
        <dbReference type="EMBL" id="CAI2373553.1"/>
    </source>
</evidence>
<dbReference type="Proteomes" id="UP001295684">
    <property type="component" value="Unassembled WGS sequence"/>
</dbReference>
<dbReference type="SUPFAM" id="SSF54928">
    <property type="entry name" value="RNA-binding domain, RBD"/>
    <property type="match status" value="1"/>
</dbReference>
<dbReference type="InterPro" id="IPR035979">
    <property type="entry name" value="RBD_domain_sf"/>
</dbReference>
<reference evidence="5" key="1">
    <citation type="submission" date="2023-07" db="EMBL/GenBank/DDBJ databases">
        <authorList>
            <consortium name="AG Swart"/>
            <person name="Singh M."/>
            <person name="Singh A."/>
            <person name="Seah K."/>
            <person name="Emmerich C."/>
        </authorList>
    </citation>
    <scope>NUCLEOTIDE SEQUENCE</scope>
    <source>
        <strain evidence="5">DP1</strain>
    </source>
</reference>
<accession>A0AAD2CY14</accession>
<keyword evidence="2" id="KW-0539">Nucleus</keyword>
<evidence type="ECO:0000313" key="6">
    <source>
        <dbReference type="Proteomes" id="UP001295684"/>
    </source>
</evidence>
<comment type="subcellular location">
    <subcellularLocation>
        <location evidence="1">Nucleus</location>
    </subcellularLocation>
</comment>
<protein>
    <recommendedName>
        <fullName evidence="4">RRM domain-containing protein</fullName>
    </recommendedName>
</protein>
<dbReference type="Pfam" id="PF00076">
    <property type="entry name" value="RRM_1"/>
    <property type="match status" value="1"/>
</dbReference>
<dbReference type="InterPro" id="IPR051183">
    <property type="entry name" value="U1_U11-U12_snRNP_70-35kDa"/>
</dbReference>
<dbReference type="InterPro" id="IPR000504">
    <property type="entry name" value="RRM_dom"/>
</dbReference>